<evidence type="ECO:0000313" key="2">
    <source>
        <dbReference type="EMBL" id="RPA81561.1"/>
    </source>
</evidence>
<dbReference type="AlphaFoldDB" id="A0A3N4IBI1"/>
<evidence type="ECO:0000313" key="3">
    <source>
        <dbReference type="Proteomes" id="UP000275078"/>
    </source>
</evidence>
<reference evidence="2 3" key="1">
    <citation type="journal article" date="2018" name="Nat. Ecol. Evol.">
        <title>Pezizomycetes genomes reveal the molecular basis of ectomycorrhizal truffle lifestyle.</title>
        <authorList>
            <person name="Murat C."/>
            <person name="Payen T."/>
            <person name="Noel B."/>
            <person name="Kuo A."/>
            <person name="Morin E."/>
            <person name="Chen J."/>
            <person name="Kohler A."/>
            <person name="Krizsan K."/>
            <person name="Balestrini R."/>
            <person name="Da Silva C."/>
            <person name="Montanini B."/>
            <person name="Hainaut M."/>
            <person name="Levati E."/>
            <person name="Barry K.W."/>
            <person name="Belfiori B."/>
            <person name="Cichocki N."/>
            <person name="Clum A."/>
            <person name="Dockter R.B."/>
            <person name="Fauchery L."/>
            <person name="Guy J."/>
            <person name="Iotti M."/>
            <person name="Le Tacon F."/>
            <person name="Lindquist E.A."/>
            <person name="Lipzen A."/>
            <person name="Malagnac F."/>
            <person name="Mello A."/>
            <person name="Molinier V."/>
            <person name="Miyauchi S."/>
            <person name="Poulain J."/>
            <person name="Riccioni C."/>
            <person name="Rubini A."/>
            <person name="Sitrit Y."/>
            <person name="Splivallo R."/>
            <person name="Traeger S."/>
            <person name="Wang M."/>
            <person name="Zifcakova L."/>
            <person name="Wipf D."/>
            <person name="Zambonelli A."/>
            <person name="Paolocci F."/>
            <person name="Nowrousian M."/>
            <person name="Ottonello S."/>
            <person name="Baldrian P."/>
            <person name="Spatafora J.W."/>
            <person name="Henrissat B."/>
            <person name="Nagy L.G."/>
            <person name="Aury J.M."/>
            <person name="Wincker P."/>
            <person name="Grigoriev I.V."/>
            <person name="Bonfante P."/>
            <person name="Martin F.M."/>
        </authorList>
    </citation>
    <scope>NUCLEOTIDE SEQUENCE [LARGE SCALE GENOMIC DNA]</scope>
    <source>
        <strain evidence="2 3">RN42</strain>
    </source>
</reference>
<name>A0A3N4IBI1_ASCIM</name>
<evidence type="ECO:0000256" key="1">
    <source>
        <dbReference type="SAM" id="MobiDB-lite"/>
    </source>
</evidence>
<keyword evidence="3" id="KW-1185">Reference proteome</keyword>
<feature type="compositionally biased region" description="Basic and acidic residues" evidence="1">
    <location>
        <begin position="809"/>
        <end position="823"/>
    </location>
</feature>
<feature type="compositionally biased region" description="Polar residues" evidence="1">
    <location>
        <begin position="864"/>
        <end position="876"/>
    </location>
</feature>
<sequence>MASGGNTGGTGPGPHTPQGSPPMSPLRTRSAMVPFVPPAVPQLRDFNDDILRGICAACCLEPTGTRADIWNRIGVAARDVRRLMDPFFTTGNKYSDKVPADLVGPPGVRALATARGLSEAGPLGGVVERLERHMNATLDEALAQHNRTQLLQQIAPLALDPADEIQEPAPAPQTNRRRGEWKFPTEGDTEPHIIICPSHMPGKVDSAFHTPSNANGIFDAATGYQTRFYIIKDHRHLINTKIRLIHSYVDEERTDGNEEAPGQFSHAQFEYNRREDFPRGESRDQHGGRGQDLKKATAPPNAAVARAKLGLVDSSFFPIDSAIAQNAIRDHINTEENKKLKGANQKTKKLSSVLKDQAGAAGQNLEVDRFGDHVLPIIEAPETYTGEHSATGKERQSANKLYNTFRDQVARVLLEKDIKSSTTLTEAGWIDLLVDIILEDTTLPDLIKDALLFGVYEKVEIIDEEETTNQNLVRALDHGTALIKFCDAIEAGDTTVQCPKKPKEAEVRKIIERRVAALDQLWNQERRFLWPALRFLVKGCIDSAIQAAKDMKLYLKARSEYADYWAPKAGGRQPRRRRPELRIRDIVRPPNENDNGGQAEEREEAAPRECDCFMLGEDNRPHLVHGRLELEIHEQWRNLNVPAPPNEEEATKRLKTLEAALQASKKYELDKLRTKQSKGSVVAAAPHHLSTSRTAPDIAHIPRPFVATAKHPTVEDTNDEADQPSTEAAITELLVHVDDQNPQPDSQPVPKPKRKRNRKKRAKEGPIGKQQQQQQRGQGGGESNDTEYDGSSSSSESDHTESSEIGAHGNHEPPDARWTEGTRTRSSRRVRFAEPRQSLVPNQRVVETINRFNGNSSHHRSTLDLPSTTRASEPSRSSPPGPNPVADASRSATDGQTAHPPAARLPSPPRPDSSSSSSSSSLSSDRSRSPPSSPPAQEGNPIGDGPDLDHISPDGDESDSDFENEIMTIEDAENTPVQQTPDPGGMFDGLPEEEPMAGDDFMNDIDEEEEMEIMDEIAAQAEQDYMAREQRNDSLDSFDSEYDKFPYKGVRKVKTNPHELGTMSFGDITNRYKVLQPSERPWQS</sequence>
<organism evidence="2 3">
    <name type="scientific">Ascobolus immersus RN42</name>
    <dbReference type="NCBI Taxonomy" id="1160509"/>
    <lineage>
        <taxon>Eukaryota</taxon>
        <taxon>Fungi</taxon>
        <taxon>Dikarya</taxon>
        <taxon>Ascomycota</taxon>
        <taxon>Pezizomycotina</taxon>
        <taxon>Pezizomycetes</taxon>
        <taxon>Pezizales</taxon>
        <taxon>Ascobolaceae</taxon>
        <taxon>Ascobolus</taxon>
    </lineage>
</organism>
<dbReference type="Proteomes" id="UP000275078">
    <property type="component" value="Unassembled WGS sequence"/>
</dbReference>
<protein>
    <submittedName>
        <fullName evidence="2">Uncharacterized protein</fullName>
    </submittedName>
</protein>
<feature type="region of interest" description="Disordered" evidence="1">
    <location>
        <begin position="165"/>
        <end position="188"/>
    </location>
</feature>
<feature type="compositionally biased region" description="Basic and acidic residues" evidence="1">
    <location>
        <begin position="177"/>
        <end position="188"/>
    </location>
</feature>
<proteinExistence type="predicted"/>
<feature type="compositionally biased region" description="Acidic residues" evidence="1">
    <location>
        <begin position="954"/>
        <end position="973"/>
    </location>
</feature>
<feature type="compositionally biased region" description="Acidic residues" evidence="1">
    <location>
        <begin position="990"/>
        <end position="1000"/>
    </location>
</feature>
<dbReference type="EMBL" id="ML119678">
    <property type="protein sequence ID" value="RPA81561.1"/>
    <property type="molecule type" value="Genomic_DNA"/>
</dbReference>
<accession>A0A3N4IBI1</accession>
<gene>
    <name evidence="2" type="ORF">BJ508DRAFT_306395</name>
</gene>
<feature type="compositionally biased region" description="Low complexity" evidence="1">
    <location>
        <begin position="912"/>
        <end position="924"/>
    </location>
</feature>
<feature type="region of interest" description="Disordered" evidence="1">
    <location>
        <begin position="737"/>
        <end position="1000"/>
    </location>
</feature>
<feature type="region of interest" description="Disordered" evidence="1">
    <location>
        <begin position="568"/>
        <end position="606"/>
    </location>
</feature>
<feature type="region of interest" description="Disordered" evidence="1">
    <location>
        <begin position="274"/>
        <end position="299"/>
    </location>
</feature>
<feature type="compositionally biased region" description="Gly residues" evidence="1">
    <location>
        <begin position="1"/>
        <end position="12"/>
    </location>
</feature>
<feature type="region of interest" description="Disordered" evidence="1">
    <location>
        <begin position="1"/>
        <end position="29"/>
    </location>
</feature>
<feature type="compositionally biased region" description="Basic and acidic residues" evidence="1">
    <location>
        <begin position="274"/>
        <end position="295"/>
    </location>
</feature>
<feature type="compositionally biased region" description="Basic residues" evidence="1">
    <location>
        <begin position="751"/>
        <end position="762"/>
    </location>
</feature>